<keyword evidence="4" id="KW-0572">Peptidoglycan-anchor</keyword>
<keyword evidence="3 6" id="KW-0732">Signal</keyword>
<dbReference type="KEGG" id="euz:DVS28_a5030"/>
<evidence type="ECO:0000256" key="5">
    <source>
        <dbReference type="SAM" id="MobiDB-lite"/>
    </source>
</evidence>
<dbReference type="PANTHER" id="PTHR43143">
    <property type="entry name" value="METALLOPHOSPHOESTERASE, CALCINEURIN SUPERFAMILY"/>
    <property type="match status" value="1"/>
</dbReference>
<gene>
    <name evidence="8" type="ORF">DVS28_a5030</name>
</gene>
<evidence type="ECO:0000313" key="8">
    <source>
        <dbReference type="EMBL" id="AXV09686.1"/>
    </source>
</evidence>
<keyword evidence="2" id="KW-0964">Secreted</keyword>
<evidence type="ECO:0000256" key="2">
    <source>
        <dbReference type="ARBA" id="ARBA00022525"/>
    </source>
</evidence>
<protein>
    <recommendedName>
        <fullName evidence="7">Gram-positive cocci surface proteins LPxTG domain-containing protein</fullName>
    </recommendedName>
</protein>
<keyword evidence="9" id="KW-1185">Reference proteome</keyword>
<feature type="compositionally biased region" description="Low complexity" evidence="5">
    <location>
        <begin position="571"/>
        <end position="588"/>
    </location>
</feature>
<keyword evidence="1" id="KW-0134">Cell wall</keyword>
<evidence type="ECO:0000256" key="3">
    <source>
        <dbReference type="ARBA" id="ARBA00022729"/>
    </source>
</evidence>
<name>A0A346Y5D9_9ACTN</name>
<reference evidence="8 9" key="1">
    <citation type="submission" date="2018-09" db="EMBL/GenBank/DDBJ databases">
        <title>Complete genome sequence of Euzebya sp. DY32-46 isolated from seawater of Pacific Ocean.</title>
        <authorList>
            <person name="Xu L."/>
            <person name="Wu Y.-H."/>
            <person name="Xu X.-W."/>
        </authorList>
    </citation>
    <scope>NUCLEOTIDE SEQUENCE [LARGE SCALE GENOMIC DNA]</scope>
    <source>
        <strain evidence="8 9">DY32-46</strain>
    </source>
</reference>
<dbReference type="Gene3D" id="3.60.21.10">
    <property type="match status" value="1"/>
</dbReference>
<dbReference type="InterPro" id="IPR022506">
    <property type="entry name" value="Metallophosphoesterase_PPA1498"/>
</dbReference>
<dbReference type="PROSITE" id="PS51318">
    <property type="entry name" value="TAT"/>
    <property type="match status" value="1"/>
</dbReference>
<feature type="chain" id="PRO_5016840984" description="Gram-positive cocci surface proteins LPxTG domain-containing protein" evidence="6">
    <location>
        <begin position="28"/>
        <end position="623"/>
    </location>
</feature>
<proteinExistence type="predicted"/>
<sequence length="623" mass="65306">MAITRRRFIALVGAVAAATGLPQEVVAAELMQADSEAAVAAARLTTLAQTLRQGTVNDLGYAPVALGDGEPHLVRDELTTPQANRDQRRRSLLCVVHLTDQHIIDVQSPARVEFTDRFVNDACPPPFESAHRPQEAASARIADAMIRRIREMGSSPVTGAPIAAAVCTGDNIDNQQANETDVFLAVMDGGTVTPNSGDPSLYEGVQASGDLQYWHPDPAIQDRYKTTYGFPDAPGFLTDALASFTAPGIGLPWYSAYGNHDGLLQGNAPTNPALEGIATGPLKVLSPGPANPCLLADGEVPISPVGAPATPVTADPERRIIDRAEYARKHMESPGLPTGHGFTQANVDNGIVYYAADVGPLRFIVLDTVNPGGFSEGSVGDTQLAWLDAELQACDDNQRPAILFSHHGLRSLTNPIVTPDPADPQGGDLPRHLADDVQAVCTAHPSLILWVNGHTHSNTVGFRGEGSGAFWDVGTAAHIDWPAQARVIEVVDNADGTLSIFTTMIDHDDRDPTVFLARELMGNDPQGGFAGTGPGEFNDRNNELLIANPFSATGPAPTPTPTATPTPTPTPTSQTGTGSSTTNSGSTGQRLPATGPASPNLTIGGALLLAGAAGLRAVRQPRT</sequence>
<feature type="region of interest" description="Disordered" evidence="5">
    <location>
        <begin position="548"/>
        <end position="601"/>
    </location>
</feature>
<organism evidence="8 9">
    <name type="scientific">Euzebya pacifica</name>
    <dbReference type="NCBI Taxonomy" id="1608957"/>
    <lineage>
        <taxon>Bacteria</taxon>
        <taxon>Bacillati</taxon>
        <taxon>Actinomycetota</taxon>
        <taxon>Nitriliruptoria</taxon>
        <taxon>Euzebyales</taxon>
    </lineage>
</organism>
<feature type="signal peptide" evidence="6">
    <location>
        <begin position="1"/>
        <end position="27"/>
    </location>
</feature>
<dbReference type="SUPFAM" id="SSF56300">
    <property type="entry name" value="Metallo-dependent phosphatases"/>
    <property type="match status" value="1"/>
</dbReference>
<dbReference type="AlphaFoldDB" id="A0A346Y5D9"/>
<evidence type="ECO:0000256" key="6">
    <source>
        <dbReference type="SAM" id="SignalP"/>
    </source>
</evidence>
<dbReference type="RefSeq" id="WP_114593825.1">
    <property type="nucleotide sequence ID" value="NZ_CP031165.1"/>
</dbReference>
<feature type="compositionally biased region" description="Pro residues" evidence="5">
    <location>
        <begin position="556"/>
        <end position="570"/>
    </location>
</feature>
<dbReference type="OrthoDB" id="8132905at2"/>
<accession>A0A346Y5D9</accession>
<dbReference type="InterPro" id="IPR029052">
    <property type="entry name" value="Metallo-depent_PP-like"/>
</dbReference>
<evidence type="ECO:0000256" key="1">
    <source>
        <dbReference type="ARBA" id="ARBA00022512"/>
    </source>
</evidence>
<dbReference type="InterPro" id="IPR019931">
    <property type="entry name" value="LPXTG_anchor"/>
</dbReference>
<feature type="domain" description="Gram-positive cocci surface proteins LPxTG" evidence="7">
    <location>
        <begin position="586"/>
        <end position="618"/>
    </location>
</feature>
<evidence type="ECO:0000259" key="7">
    <source>
        <dbReference type="Pfam" id="PF00746"/>
    </source>
</evidence>
<evidence type="ECO:0000313" key="9">
    <source>
        <dbReference type="Proteomes" id="UP000264006"/>
    </source>
</evidence>
<evidence type="ECO:0000256" key="4">
    <source>
        <dbReference type="ARBA" id="ARBA00023088"/>
    </source>
</evidence>
<dbReference type="EMBL" id="CP031165">
    <property type="protein sequence ID" value="AXV09686.1"/>
    <property type="molecule type" value="Genomic_DNA"/>
</dbReference>
<dbReference type="PANTHER" id="PTHR43143:SF1">
    <property type="entry name" value="SERINE_THREONINE-PROTEIN PHOSPHATASE CPPED1"/>
    <property type="match status" value="1"/>
</dbReference>
<dbReference type="Pfam" id="PF00746">
    <property type="entry name" value="Gram_pos_anchor"/>
    <property type="match status" value="1"/>
</dbReference>
<dbReference type="InterPro" id="IPR051918">
    <property type="entry name" value="STPP_CPPED1"/>
</dbReference>
<dbReference type="InterPro" id="IPR006311">
    <property type="entry name" value="TAT_signal"/>
</dbReference>
<dbReference type="NCBIfam" id="TIGR03767">
    <property type="entry name" value="P_acnes_RR"/>
    <property type="match status" value="1"/>
</dbReference>
<dbReference type="Proteomes" id="UP000264006">
    <property type="component" value="Chromosome"/>
</dbReference>